<name>A0A2Z6P7V1_TRISU</name>
<dbReference type="EMBL" id="DF976430">
    <property type="protein sequence ID" value="GAU51956.1"/>
    <property type="molecule type" value="Genomic_DNA"/>
</dbReference>
<sequence>YRNNQGLRYGFAKFLKVKDVEKLRKALNSIQFWELRLFANIAKYDRFVRKENIEDVGGGRVGVGGSPSKEKKMRRVACDVVVVGSIRKLELEKVKQEAIFSEELRDRERVVEVSEGSGKKGEGEMEESLVRKEEGRLVSFHEGEGSKVWSYLSLAEDVAWVKQSSTATLKHEFNLPFVQQSLWDAGLSEFKLIHLGGDKLLVRPRVDDQVVLIQQKVVDIINNFLEDVKPWTSDSALCYERGGGF</sequence>
<keyword evidence="2" id="KW-1185">Reference proteome</keyword>
<protein>
    <recommendedName>
        <fullName evidence="3">RRM domain-containing protein</fullName>
    </recommendedName>
</protein>
<evidence type="ECO:0000313" key="2">
    <source>
        <dbReference type="Proteomes" id="UP000242715"/>
    </source>
</evidence>
<dbReference type="Proteomes" id="UP000242715">
    <property type="component" value="Unassembled WGS sequence"/>
</dbReference>
<evidence type="ECO:0000313" key="1">
    <source>
        <dbReference type="EMBL" id="GAU51956.1"/>
    </source>
</evidence>
<gene>
    <name evidence="1" type="ORF">TSUD_417420</name>
</gene>
<organism evidence="1 2">
    <name type="scientific">Trifolium subterraneum</name>
    <name type="common">Subterranean clover</name>
    <dbReference type="NCBI Taxonomy" id="3900"/>
    <lineage>
        <taxon>Eukaryota</taxon>
        <taxon>Viridiplantae</taxon>
        <taxon>Streptophyta</taxon>
        <taxon>Embryophyta</taxon>
        <taxon>Tracheophyta</taxon>
        <taxon>Spermatophyta</taxon>
        <taxon>Magnoliopsida</taxon>
        <taxon>eudicotyledons</taxon>
        <taxon>Gunneridae</taxon>
        <taxon>Pentapetalae</taxon>
        <taxon>rosids</taxon>
        <taxon>fabids</taxon>
        <taxon>Fabales</taxon>
        <taxon>Fabaceae</taxon>
        <taxon>Papilionoideae</taxon>
        <taxon>50 kb inversion clade</taxon>
        <taxon>NPAAA clade</taxon>
        <taxon>Hologalegina</taxon>
        <taxon>IRL clade</taxon>
        <taxon>Trifolieae</taxon>
        <taxon>Trifolium</taxon>
    </lineage>
</organism>
<feature type="non-terminal residue" evidence="1">
    <location>
        <position position="1"/>
    </location>
</feature>
<evidence type="ECO:0008006" key="3">
    <source>
        <dbReference type="Google" id="ProtNLM"/>
    </source>
</evidence>
<dbReference type="OrthoDB" id="1673143at2759"/>
<dbReference type="AlphaFoldDB" id="A0A2Z6P7V1"/>
<proteinExistence type="predicted"/>
<accession>A0A2Z6P7V1</accession>
<reference evidence="2" key="1">
    <citation type="journal article" date="2017" name="Front. Plant Sci.">
        <title>Climate Clever Clovers: New Paradigm to Reduce the Environmental Footprint of Ruminants by Breeding Low Methanogenic Forages Utilizing Haplotype Variation.</title>
        <authorList>
            <person name="Kaur P."/>
            <person name="Appels R."/>
            <person name="Bayer P.E."/>
            <person name="Keeble-Gagnere G."/>
            <person name="Wang J."/>
            <person name="Hirakawa H."/>
            <person name="Shirasawa K."/>
            <person name="Vercoe P."/>
            <person name="Stefanova K."/>
            <person name="Durmic Z."/>
            <person name="Nichols P."/>
            <person name="Revell C."/>
            <person name="Isobe S.N."/>
            <person name="Edwards D."/>
            <person name="Erskine W."/>
        </authorList>
    </citation>
    <scope>NUCLEOTIDE SEQUENCE [LARGE SCALE GENOMIC DNA]</scope>
    <source>
        <strain evidence="2">cv. Daliak</strain>
    </source>
</reference>